<evidence type="ECO:0000313" key="1">
    <source>
        <dbReference type="EMBL" id="TFK65185.1"/>
    </source>
</evidence>
<sequence length="748" mass="84694">MPPSTRRKSIVPVPAAVDQAEIHEESDEEMASWEDEEAATTDDDEDDDWGSKKRRAPKKRDGPPPAKRARTVTGDVSASATPARKARRTRQGKLSSIMDLPLDVLFEILGLVEPQDLLSLTLANKTLRSNLMTRGAISVWKSVFERVGAPPCPPDVSHPAWAFLLFGGSRCHKCNTSNVHYVDYALRRRLCRECRKKNLVAVRRFAHYFPDYDKGILDLLPYTNVGGWVTHSTSSSRYYWKDDVYAIVKELGPYQKGIQLRTPNAKQKLDDFKAARLAYVKQIVDSVPTYCDWERKASQQKFEDSSNGREQRKNEITRRLLALGHDQRDVNHLWFRSESDKPLTDRGWAMIRAGLEKDVDERKATRLEREKADRVYARQKIFREAFRDFKRSLCPSEWSALPLFERLCNATIFFTMLQDDTEPPVGKPDFLKALDHISELTPAIMQETKTTLKSNVKTLPFEIIAGATMLSASQAASMTEEAGVDPLDLAVTVLSCGNHYPQTPQWGFDAIWQHKCSRPSYLAPNALYLNKAPFIMRMNEDSIWAAGARVAVALIKLDMDDLDARFIYDTLPAQARSGNDKVYPVYSWRKAVMTLGNNHFGRGSWRVLNREETLACKIKENQEPFNDISCWTCAHCAEYVNGFAARSVVEHHIKTQHGLPEPVEPTDLFISPEVLLPFPDFGTLTVCGPPPPPPVVKQAVVTAPNKTFYCKMCPNPKGRLFVENGVKSHLKDRHKLPVSVEGVHWARI</sequence>
<evidence type="ECO:0000313" key="2">
    <source>
        <dbReference type="Proteomes" id="UP000308600"/>
    </source>
</evidence>
<keyword evidence="2" id="KW-1185">Reference proteome</keyword>
<name>A0ACD3AHF1_9AGAR</name>
<protein>
    <submittedName>
        <fullName evidence="1">Uncharacterized protein</fullName>
    </submittedName>
</protein>
<reference evidence="1 2" key="1">
    <citation type="journal article" date="2019" name="Nat. Ecol. Evol.">
        <title>Megaphylogeny resolves global patterns of mushroom evolution.</title>
        <authorList>
            <person name="Varga T."/>
            <person name="Krizsan K."/>
            <person name="Foldi C."/>
            <person name="Dima B."/>
            <person name="Sanchez-Garcia M."/>
            <person name="Sanchez-Ramirez S."/>
            <person name="Szollosi G.J."/>
            <person name="Szarkandi J.G."/>
            <person name="Papp V."/>
            <person name="Albert L."/>
            <person name="Andreopoulos W."/>
            <person name="Angelini C."/>
            <person name="Antonin V."/>
            <person name="Barry K.W."/>
            <person name="Bougher N.L."/>
            <person name="Buchanan P."/>
            <person name="Buyck B."/>
            <person name="Bense V."/>
            <person name="Catcheside P."/>
            <person name="Chovatia M."/>
            <person name="Cooper J."/>
            <person name="Damon W."/>
            <person name="Desjardin D."/>
            <person name="Finy P."/>
            <person name="Geml J."/>
            <person name="Haridas S."/>
            <person name="Hughes K."/>
            <person name="Justo A."/>
            <person name="Karasinski D."/>
            <person name="Kautmanova I."/>
            <person name="Kiss B."/>
            <person name="Kocsube S."/>
            <person name="Kotiranta H."/>
            <person name="LaButti K.M."/>
            <person name="Lechner B.E."/>
            <person name="Liimatainen K."/>
            <person name="Lipzen A."/>
            <person name="Lukacs Z."/>
            <person name="Mihaltcheva S."/>
            <person name="Morgado L.N."/>
            <person name="Niskanen T."/>
            <person name="Noordeloos M.E."/>
            <person name="Ohm R.A."/>
            <person name="Ortiz-Santana B."/>
            <person name="Ovrebo C."/>
            <person name="Racz N."/>
            <person name="Riley R."/>
            <person name="Savchenko A."/>
            <person name="Shiryaev A."/>
            <person name="Soop K."/>
            <person name="Spirin V."/>
            <person name="Szebenyi C."/>
            <person name="Tomsovsky M."/>
            <person name="Tulloss R.E."/>
            <person name="Uehling J."/>
            <person name="Grigoriev I.V."/>
            <person name="Vagvolgyi C."/>
            <person name="Papp T."/>
            <person name="Martin F.M."/>
            <person name="Miettinen O."/>
            <person name="Hibbett D.S."/>
            <person name="Nagy L.G."/>
        </authorList>
    </citation>
    <scope>NUCLEOTIDE SEQUENCE [LARGE SCALE GENOMIC DNA]</scope>
    <source>
        <strain evidence="1 2">NL-1719</strain>
    </source>
</reference>
<proteinExistence type="predicted"/>
<dbReference type="Proteomes" id="UP000308600">
    <property type="component" value="Unassembled WGS sequence"/>
</dbReference>
<dbReference type="EMBL" id="ML208445">
    <property type="protein sequence ID" value="TFK65185.1"/>
    <property type="molecule type" value="Genomic_DNA"/>
</dbReference>
<accession>A0ACD3AHF1</accession>
<organism evidence="1 2">
    <name type="scientific">Pluteus cervinus</name>
    <dbReference type="NCBI Taxonomy" id="181527"/>
    <lineage>
        <taxon>Eukaryota</taxon>
        <taxon>Fungi</taxon>
        <taxon>Dikarya</taxon>
        <taxon>Basidiomycota</taxon>
        <taxon>Agaricomycotina</taxon>
        <taxon>Agaricomycetes</taxon>
        <taxon>Agaricomycetidae</taxon>
        <taxon>Agaricales</taxon>
        <taxon>Pluteineae</taxon>
        <taxon>Pluteaceae</taxon>
        <taxon>Pluteus</taxon>
    </lineage>
</organism>
<gene>
    <name evidence="1" type="ORF">BDN72DRAFT_962693</name>
</gene>